<keyword evidence="1" id="KW-0472">Membrane</keyword>
<evidence type="ECO:0008006" key="3">
    <source>
        <dbReference type="Google" id="ProtNLM"/>
    </source>
</evidence>
<reference evidence="2" key="1">
    <citation type="submission" date="2020-08" db="EMBL/GenBank/DDBJ databases">
        <title>Genetic structure, function and evolution of capsule biosynthesis loci in Vibrio parahaemolyticus.</title>
        <authorList>
            <person name="Li L."/>
            <person name="Bian S."/>
        </authorList>
    </citation>
    <scope>NUCLEOTIDE SEQUENCE</scope>
    <source>
        <strain evidence="2">VP356</strain>
    </source>
</reference>
<feature type="transmembrane region" description="Helical" evidence="1">
    <location>
        <begin position="229"/>
        <end position="247"/>
    </location>
</feature>
<feature type="transmembrane region" description="Helical" evidence="1">
    <location>
        <begin position="393"/>
        <end position="415"/>
    </location>
</feature>
<evidence type="ECO:0000313" key="2">
    <source>
        <dbReference type="EMBL" id="QOS16191.1"/>
    </source>
</evidence>
<feature type="transmembrane region" description="Helical" evidence="1">
    <location>
        <begin position="190"/>
        <end position="223"/>
    </location>
</feature>
<proteinExistence type="predicted"/>
<organism evidence="2">
    <name type="scientific">Vibrio parahaemolyticus</name>
    <dbReference type="NCBI Taxonomy" id="670"/>
    <lineage>
        <taxon>Bacteria</taxon>
        <taxon>Pseudomonadati</taxon>
        <taxon>Pseudomonadota</taxon>
        <taxon>Gammaproteobacteria</taxon>
        <taxon>Vibrionales</taxon>
        <taxon>Vibrionaceae</taxon>
        <taxon>Vibrio</taxon>
    </lineage>
</organism>
<accession>A0A7M1VMF3</accession>
<sequence>MLVMLSFKYANTKLVGKGAHPIGFVFIIQIFVFSLPGVLLISFFDFSSYRYRGIDYFVLERIGFWYLYSIAIIFLVNIALVYISPPRNYQKAVLLDYDEVKAKQKCNILLLLSAVTVFYYLFVLPESPLLLALKGKVAEAYLLRVEYQNNFGKYNPKYITPVINFLMTFQFFYIFYCFLKHKVVGKKTLVISFVFSAIFLSLNIIKSKVLFLILIAAFMYLAFTGRYKNFLYLILFFTIVLVLSYVLTMESDIDGLFNIIYERVFIAQNQGFYHMINSIEPSSKYQWEGMFFINRFGIYPEHADVDVLPYIYNNYTNIVNSNSYFLGQAWSMFGTVGLIISPFCVGFFIYTVVKVIDKIIGYAPGFGVAYLFTFLPTLRINQKFSDFLFGREFIISLVCFAILTCVVSILSRITYKDE</sequence>
<gene>
    <name evidence="2" type="ORF">VP356_00017</name>
</gene>
<feature type="transmembrane region" description="Helical" evidence="1">
    <location>
        <begin position="106"/>
        <end position="124"/>
    </location>
</feature>
<feature type="transmembrane region" description="Helical" evidence="1">
    <location>
        <begin position="21"/>
        <end position="44"/>
    </location>
</feature>
<keyword evidence="1" id="KW-1133">Transmembrane helix</keyword>
<keyword evidence="1" id="KW-0812">Transmembrane</keyword>
<feature type="transmembrane region" description="Helical" evidence="1">
    <location>
        <begin position="359"/>
        <end position="381"/>
    </location>
</feature>
<name>A0A7M1VMF3_VIBPH</name>
<feature type="transmembrane region" description="Helical" evidence="1">
    <location>
        <begin position="158"/>
        <end position="178"/>
    </location>
</feature>
<feature type="transmembrane region" description="Helical" evidence="1">
    <location>
        <begin position="330"/>
        <end position="353"/>
    </location>
</feature>
<feature type="transmembrane region" description="Helical" evidence="1">
    <location>
        <begin position="64"/>
        <end position="85"/>
    </location>
</feature>
<dbReference type="EMBL" id="MT898044">
    <property type="protein sequence ID" value="QOS16191.1"/>
    <property type="molecule type" value="Genomic_DNA"/>
</dbReference>
<dbReference type="AlphaFoldDB" id="A0A7M1VMF3"/>
<evidence type="ECO:0000256" key="1">
    <source>
        <dbReference type="SAM" id="Phobius"/>
    </source>
</evidence>
<protein>
    <recommendedName>
        <fullName evidence="3">O-antigen polymerase</fullName>
    </recommendedName>
</protein>